<dbReference type="Pfam" id="PF14398">
    <property type="entry name" value="ATPgrasp_YheCD"/>
    <property type="match status" value="1"/>
</dbReference>
<name>A0A0Q3SQR6_9BACI</name>
<evidence type="ECO:0000313" key="2">
    <source>
        <dbReference type="Proteomes" id="UP000050996"/>
    </source>
</evidence>
<protein>
    <recommendedName>
        <fullName evidence="3">ATP-grasp domain-containing protein</fullName>
    </recommendedName>
</protein>
<accession>A0A0Q3SQR6</accession>
<dbReference type="Proteomes" id="UP000050996">
    <property type="component" value="Unassembled WGS sequence"/>
</dbReference>
<gene>
    <name evidence="1" type="ORF">AN957_08260</name>
</gene>
<dbReference type="PATRIC" id="fig|1637975.4.peg.1400"/>
<dbReference type="SUPFAM" id="SSF56059">
    <property type="entry name" value="Glutathione synthetase ATP-binding domain-like"/>
    <property type="match status" value="1"/>
</dbReference>
<evidence type="ECO:0000313" key="1">
    <source>
        <dbReference type="EMBL" id="KQL21852.1"/>
    </source>
</evidence>
<keyword evidence="2" id="KW-1185">Reference proteome</keyword>
<dbReference type="STRING" id="1637975.AN957_08260"/>
<dbReference type="EMBL" id="LJIX01000006">
    <property type="protein sequence ID" value="KQL21852.1"/>
    <property type="molecule type" value="Genomic_DNA"/>
</dbReference>
<evidence type="ECO:0008006" key="3">
    <source>
        <dbReference type="Google" id="ProtNLM"/>
    </source>
</evidence>
<proteinExistence type="predicted"/>
<dbReference type="InterPro" id="IPR026838">
    <property type="entry name" value="YheC/D"/>
</dbReference>
<comment type="caution">
    <text evidence="1">The sequence shown here is derived from an EMBL/GenBank/DDBJ whole genome shotgun (WGS) entry which is preliminary data.</text>
</comment>
<sequence>MKNSTGPLIGILAGKGKNQSVIGNGPFFRELQREIIKNGGISVVFTPDDIKENTIAGVIYSPEDHNWTAVTCPIPHIVFNRVPTRKLESTDSFKNAFQFFQSRNIPFFNPGFLDKYSLFEILSQDPILQPFLPDTIKVADKESLFRFLERYKSIYLKPAQGAKGIGIHKLYLQKNHSVVQISLKDEITFQDALTFWKEWEQTLLKKTYIAQESIEPALFEGRRFDFRILVHFSEEGYHVTGAGIRQSRDQEITTHVLNGGCIVPYEDIQTEEHDRFFAMIADRAGKILSKETGFFGEFSIDAGLSTNGKYVIYEINSKPMRFDEMAIEEKRIQTLSRLFLHMTKNEYLPDNNL</sequence>
<organism evidence="1 2">
    <name type="scientific">Cytobacillus solani</name>
    <dbReference type="NCBI Taxonomy" id="1637975"/>
    <lineage>
        <taxon>Bacteria</taxon>
        <taxon>Bacillati</taxon>
        <taxon>Bacillota</taxon>
        <taxon>Bacilli</taxon>
        <taxon>Bacillales</taxon>
        <taxon>Bacillaceae</taxon>
        <taxon>Cytobacillus</taxon>
    </lineage>
</organism>
<dbReference type="AlphaFoldDB" id="A0A0Q3SQR6"/>
<reference evidence="1 2" key="1">
    <citation type="submission" date="2015-09" db="EMBL/GenBank/DDBJ databases">
        <title>Genome sequencing project for genomic taxonomy and phylogenomics of Bacillus-like bacteria.</title>
        <authorList>
            <person name="Liu B."/>
            <person name="Wang J."/>
            <person name="Zhu Y."/>
            <person name="Liu G."/>
            <person name="Chen Q."/>
            <person name="Chen Z."/>
            <person name="Lan J."/>
            <person name="Che J."/>
            <person name="Ge C."/>
            <person name="Shi H."/>
            <person name="Pan Z."/>
            <person name="Liu X."/>
        </authorList>
    </citation>
    <scope>NUCLEOTIDE SEQUENCE [LARGE SCALE GENOMIC DNA]</scope>
    <source>
        <strain evidence="1 2">FJAT-18043</strain>
    </source>
</reference>